<sequence>MDIAYHRAGPIKKKDEVGDRVQKLFQDFLAECINDEGVLKYLQFVKDLSNPERNTLHVSFEDVNRFNQRLATTIKEEYYRVYPYICRAVHSFMAEKTIYDPTKELYVGFCDIPTREKIRELVASKIGTLLRISGQVVRTHPVHPELVNGTFTCLDCQTVIKDVEQQFRYTLPTICRNEICDNRTRFRLDVDKSRFVDFQRVRIQETQAELPRGSIPRSVEVILRAEAVEMAQPGDKVDFIGTLIVVPDVSQLSVSGVRAESSARHKGREGFEAEGVRGLKALGVRELSYKTGFLAHTVVPSDMKVGQIELLTTEPSKKDEFIQKNNLTGREWQKIYDMSLDRNLYQNLIKSLFPTIHGNDEVKSGILLMLFGGVPKTTAEGTSLRGDINICVVGDPSTAKSQFLKQVSEFSPRAIYTSGKASSAAGLTAGVARDEESGEFVIEAGALMLADNGVCCIDEFDKMELKDQVAIHEAMEQQTISITKAGVKATLNARTSILAAANPIGGRYDRTKSLKQNIALTAPIMSRFDLFFILVDECSEVTDYAIARRIVDLHQKSEESIERVYTLEEILRYISFARQFKPKITEDAQKCLVEHYQNLRLRDAAGVTKSSWRITVRQLESLVRLSEAIAKMYCSDEVYPKHVKEAFRLLNKSIIRVEQPDINLMDEDEDAMDVDEEAADAEQNNIPNGDDHPDRSQRLTLSYEEYKSLCNVLISCLQKEESRCDESDYEGMRKSQLVNWYLKEIESEIQTEEELIRKKNLVEKVIERLIHHDQVIFPLSGKSDLSSTGEQDENDPILVVHPNYASLEV</sequence>
<dbReference type="InterPro" id="IPR008049">
    <property type="entry name" value="MCM6"/>
</dbReference>
<dbReference type="FunFam" id="3.40.50.300:FF:000115">
    <property type="entry name" value="DNA helicase"/>
    <property type="match status" value="1"/>
</dbReference>
<dbReference type="CDD" id="cd17757">
    <property type="entry name" value="MCM6"/>
    <property type="match status" value="1"/>
</dbReference>
<keyword evidence="3 14" id="KW-0235">DNA replication</keyword>
<dbReference type="GO" id="GO:0000727">
    <property type="term" value="P:double-strand break repair via break-induced replication"/>
    <property type="evidence" value="ECO:0007669"/>
    <property type="project" value="TreeGrafter"/>
</dbReference>
<dbReference type="SUPFAM" id="SSF52540">
    <property type="entry name" value="P-loop containing nucleoside triphosphate hydrolases"/>
    <property type="match status" value="1"/>
</dbReference>
<evidence type="ECO:0000256" key="11">
    <source>
        <dbReference type="ARBA" id="ARBA00048432"/>
    </source>
</evidence>
<dbReference type="InterPro" id="IPR041024">
    <property type="entry name" value="Mcm6_C"/>
</dbReference>
<evidence type="ECO:0000256" key="4">
    <source>
        <dbReference type="ARBA" id="ARBA00022741"/>
    </source>
</evidence>
<dbReference type="EC" id="3.6.4.12" evidence="14"/>
<dbReference type="PANTHER" id="PTHR11630">
    <property type="entry name" value="DNA REPLICATION LICENSING FACTOR MCM FAMILY MEMBER"/>
    <property type="match status" value="1"/>
</dbReference>
<organism evidence="17 18">
    <name type="scientific">Caerostris darwini</name>
    <dbReference type="NCBI Taxonomy" id="1538125"/>
    <lineage>
        <taxon>Eukaryota</taxon>
        <taxon>Metazoa</taxon>
        <taxon>Ecdysozoa</taxon>
        <taxon>Arthropoda</taxon>
        <taxon>Chelicerata</taxon>
        <taxon>Arachnida</taxon>
        <taxon>Araneae</taxon>
        <taxon>Araneomorphae</taxon>
        <taxon>Entelegynae</taxon>
        <taxon>Araneoidea</taxon>
        <taxon>Araneidae</taxon>
        <taxon>Caerostris</taxon>
    </lineage>
</organism>
<comment type="catalytic activity">
    <reaction evidence="11">
        <text>ATP + H2O = ADP + phosphate + H(+)</text>
        <dbReference type="Rhea" id="RHEA:13065"/>
        <dbReference type="ChEBI" id="CHEBI:15377"/>
        <dbReference type="ChEBI" id="CHEBI:15378"/>
        <dbReference type="ChEBI" id="CHEBI:30616"/>
        <dbReference type="ChEBI" id="CHEBI:43474"/>
        <dbReference type="ChEBI" id="CHEBI:456216"/>
        <dbReference type="EC" id="3.6.4.12"/>
    </reaction>
    <physiologicalReaction direction="left-to-right" evidence="11">
        <dbReference type="Rhea" id="RHEA:13066"/>
    </physiologicalReaction>
</comment>
<dbReference type="FunFam" id="1.20.58.870:FF:000002">
    <property type="entry name" value="DNA helicase"/>
    <property type="match status" value="1"/>
</dbReference>
<dbReference type="Pfam" id="PF17855">
    <property type="entry name" value="MCM_lid"/>
    <property type="match status" value="1"/>
</dbReference>
<dbReference type="Gene3D" id="3.30.1640.10">
    <property type="entry name" value="mini-chromosome maintenance (MCM) complex, chain A, domain 1"/>
    <property type="match status" value="1"/>
</dbReference>
<dbReference type="Pfam" id="PF14551">
    <property type="entry name" value="MCM_N"/>
    <property type="match status" value="1"/>
</dbReference>
<dbReference type="GO" id="GO:0005524">
    <property type="term" value="F:ATP binding"/>
    <property type="evidence" value="ECO:0007669"/>
    <property type="project" value="UniProtKB-UniRule"/>
</dbReference>
<dbReference type="InterPro" id="IPR018525">
    <property type="entry name" value="MCM_CS"/>
</dbReference>
<dbReference type="Gene3D" id="1.20.58.870">
    <property type="match status" value="1"/>
</dbReference>
<dbReference type="InterPro" id="IPR041562">
    <property type="entry name" value="MCM_lid"/>
</dbReference>
<dbReference type="GO" id="GO:1990518">
    <property type="term" value="F:single-stranded 3'-5' DNA helicase activity"/>
    <property type="evidence" value="ECO:0007669"/>
    <property type="project" value="TreeGrafter"/>
</dbReference>
<dbReference type="PROSITE" id="PS50051">
    <property type="entry name" value="MCM_2"/>
    <property type="match status" value="1"/>
</dbReference>
<gene>
    <name evidence="17" type="primary">zmcm6</name>
    <name evidence="17" type="ORF">CDAR_311971</name>
</gene>
<dbReference type="FunFam" id="2.40.50.140:FF:000091">
    <property type="entry name" value="DNA helicase"/>
    <property type="match status" value="1"/>
</dbReference>
<comment type="subunit">
    <text evidence="12">Component of the MCM2-7 complex. The complex forms a toroidal hexameric ring with the proposed subunit order MCM2-MCM6-MCM4-MCM7-MCM3-MCM5 (By simililarity).</text>
</comment>
<comment type="caution">
    <text evidence="17">The sequence shown here is derived from an EMBL/GenBank/DDBJ whole genome shotgun (WGS) entry which is preliminary data.</text>
</comment>
<reference evidence="17 18" key="1">
    <citation type="submission" date="2021-06" db="EMBL/GenBank/DDBJ databases">
        <title>Caerostris darwini draft genome.</title>
        <authorList>
            <person name="Kono N."/>
            <person name="Arakawa K."/>
        </authorList>
    </citation>
    <scope>NUCLEOTIDE SEQUENCE [LARGE SCALE GENOMIC DNA]</scope>
</reference>
<dbReference type="SMART" id="SM00350">
    <property type="entry name" value="MCM"/>
    <property type="match status" value="1"/>
</dbReference>
<keyword evidence="5 14" id="KW-0378">Hydrolase</keyword>
<dbReference type="GO" id="GO:0005634">
    <property type="term" value="C:nucleus"/>
    <property type="evidence" value="ECO:0007669"/>
    <property type="project" value="UniProtKB-SubCell"/>
</dbReference>
<dbReference type="InterPro" id="IPR031327">
    <property type="entry name" value="MCM"/>
</dbReference>
<evidence type="ECO:0000313" key="17">
    <source>
        <dbReference type="EMBL" id="GIY29837.1"/>
    </source>
</evidence>
<dbReference type="InterPro" id="IPR012340">
    <property type="entry name" value="NA-bd_OB-fold"/>
</dbReference>
<feature type="region of interest" description="Disordered" evidence="15">
    <location>
        <begin position="674"/>
        <end position="696"/>
    </location>
</feature>
<dbReference type="EMBL" id="BPLQ01007403">
    <property type="protein sequence ID" value="GIY29837.1"/>
    <property type="molecule type" value="Genomic_DNA"/>
</dbReference>
<keyword evidence="6 14" id="KW-0347">Helicase</keyword>
<comment type="function">
    <text evidence="14">Acts as component of the MCM2-7 complex (MCM complex) which is the replicative helicase essential for 'once per cell cycle' DNA replication initiation and elongation in eukaryotic cells. The active ATPase sites in the MCM2-7 ring are formed through the interaction surfaces of two neighboring subunits such that a critical structure of a conserved arginine finger motif is provided in trans relative to the ATP-binding site of the Walker A box of the adjacent subunit. The six ATPase active sites, however, are likely to contribute differentially to the complex helicase activity.</text>
</comment>
<keyword evidence="9" id="KW-0539">Nucleus</keyword>
<dbReference type="PROSITE" id="PS00847">
    <property type="entry name" value="MCM_1"/>
    <property type="match status" value="1"/>
</dbReference>
<evidence type="ECO:0000256" key="9">
    <source>
        <dbReference type="ARBA" id="ARBA00023242"/>
    </source>
</evidence>
<evidence type="ECO:0000313" key="18">
    <source>
        <dbReference type="Proteomes" id="UP001054837"/>
    </source>
</evidence>
<keyword evidence="18" id="KW-1185">Reference proteome</keyword>
<accession>A0AAV4SAJ4</accession>
<dbReference type="InterPro" id="IPR001208">
    <property type="entry name" value="MCM_dom"/>
</dbReference>
<dbReference type="SUPFAM" id="SSF50249">
    <property type="entry name" value="Nucleic acid-binding proteins"/>
    <property type="match status" value="1"/>
</dbReference>
<evidence type="ECO:0000256" key="2">
    <source>
        <dbReference type="ARBA" id="ARBA00008010"/>
    </source>
</evidence>
<evidence type="ECO:0000256" key="3">
    <source>
        <dbReference type="ARBA" id="ARBA00022705"/>
    </source>
</evidence>
<keyword evidence="4 13" id="KW-0547">Nucleotide-binding</keyword>
<keyword evidence="10 14" id="KW-0131">Cell cycle</keyword>
<keyword evidence="8 13" id="KW-0238">DNA-binding</keyword>
<dbReference type="FunFam" id="3.30.1640.10:FF:000004">
    <property type="entry name" value="DNA helicase"/>
    <property type="match status" value="1"/>
</dbReference>
<evidence type="ECO:0000256" key="10">
    <source>
        <dbReference type="ARBA" id="ARBA00023306"/>
    </source>
</evidence>
<evidence type="ECO:0000256" key="6">
    <source>
        <dbReference type="ARBA" id="ARBA00022806"/>
    </source>
</evidence>
<evidence type="ECO:0000256" key="5">
    <source>
        <dbReference type="ARBA" id="ARBA00022801"/>
    </source>
</evidence>
<dbReference type="InterPro" id="IPR027925">
    <property type="entry name" value="MCM_N"/>
</dbReference>
<evidence type="ECO:0000259" key="16">
    <source>
        <dbReference type="PROSITE" id="PS50051"/>
    </source>
</evidence>
<name>A0AAV4SAJ4_9ARAC</name>
<dbReference type="FunFam" id="2.20.28.10:FF:000003">
    <property type="entry name" value="DNA helicase"/>
    <property type="match status" value="1"/>
</dbReference>
<dbReference type="Gene3D" id="2.40.50.140">
    <property type="entry name" value="Nucleic acid-binding proteins"/>
    <property type="match status" value="1"/>
</dbReference>
<dbReference type="Gene3D" id="3.40.50.300">
    <property type="entry name" value="P-loop containing nucleotide triphosphate hydrolases"/>
    <property type="match status" value="1"/>
</dbReference>
<dbReference type="GO" id="GO:0003697">
    <property type="term" value="F:single-stranded DNA binding"/>
    <property type="evidence" value="ECO:0007669"/>
    <property type="project" value="TreeGrafter"/>
</dbReference>
<evidence type="ECO:0000256" key="14">
    <source>
        <dbReference type="RuleBase" id="RU368064"/>
    </source>
</evidence>
<dbReference type="GO" id="GO:0016787">
    <property type="term" value="F:hydrolase activity"/>
    <property type="evidence" value="ECO:0007669"/>
    <property type="project" value="UniProtKB-KW"/>
</dbReference>
<evidence type="ECO:0000256" key="1">
    <source>
        <dbReference type="ARBA" id="ARBA00004123"/>
    </source>
</evidence>
<protein>
    <recommendedName>
        <fullName evidence="14">DNA replication licensing factor MCM6</fullName>
        <ecNumber evidence="14">3.6.4.12</ecNumber>
    </recommendedName>
</protein>
<dbReference type="InterPro" id="IPR027417">
    <property type="entry name" value="P-loop_NTPase"/>
</dbReference>
<dbReference type="Gene3D" id="2.20.28.10">
    <property type="match status" value="1"/>
</dbReference>
<dbReference type="Pfam" id="PF00493">
    <property type="entry name" value="MCM"/>
    <property type="match status" value="1"/>
</dbReference>
<dbReference type="AlphaFoldDB" id="A0AAV4SAJ4"/>
<comment type="similarity">
    <text evidence="2 13">Belongs to the MCM family.</text>
</comment>
<comment type="subcellular location">
    <subcellularLocation>
        <location evidence="1 14">Nucleus</location>
    </subcellularLocation>
</comment>
<evidence type="ECO:0000256" key="8">
    <source>
        <dbReference type="ARBA" id="ARBA00023125"/>
    </source>
</evidence>
<proteinExistence type="inferred from homology"/>
<dbReference type="Pfam" id="PF17207">
    <property type="entry name" value="MCM_OB"/>
    <property type="match status" value="1"/>
</dbReference>
<keyword evidence="7 13" id="KW-0067">ATP-binding</keyword>
<dbReference type="PRINTS" id="PR01657">
    <property type="entry name" value="MCMFAMILY"/>
</dbReference>
<dbReference type="Pfam" id="PF18263">
    <property type="entry name" value="WHD_MCM6"/>
    <property type="match status" value="1"/>
</dbReference>
<dbReference type="InterPro" id="IPR033762">
    <property type="entry name" value="MCM_OB"/>
</dbReference>
<dbReference type="GO" id="GO:0006270">
    <property type="term" value="P:DNA replication initiation"/>
    <property type="evidence" value="ECO:0007669"/>
    <property type="project" value="UniProtKB-UniRule"/>
</dbReference>
<evidence type="ECO:0000256" key="7">
    <source>
        <dbReference type="ARBA" id="ARBA00022840"/>
    </source>
</evidence>
<feature type="domain" description="MCM C-terminal AAA(+) ATPase" evidence="16">
    <location>
        <begin position="344"/>
        <end position="550"/>
    </location>
</feature>
<dbReference type="GO" id="GO:1902969">
    <property type="term" value="P:mitotic DNA replication"/>
    <property type="evidence" value="ECO:0007669"/>
    <property type="project" value="TreeGrafter"/>
</dbReference>
<evidence type="ECO:0000256" key="13">
    <source>
        <dbReference type="RuleBase" id="RU004070"/>
    </source>
</evidence>
<dbReference type="GO" id="GO:0042555">
    <property type="term" value="C:MCM complex"/>
    <property type="evidence" value="ECO:0007669"/>
    <property type="project" value="UniProtKB-UniRule"/>
</dbReference>
<dbReference type="PRINTS" id="PR01662">
    <property type="entry name" value="MCMPROTEIN6"/>
</dbReference>
<evidence type="ECO:0000256" key="15">
    <source>
        <dbReference type="SAM" id="MobiDB-lite"/>
    </source>
</evidence>
<evidence type="ECO:0000256" key="12">
    <source>
        <dbReference type="ARBA" id="ARBA00064789"/>
    </source>
</evidence>
<dbReference type="PANTHER" id="PTHR11630:SF43">
    <property type="entry name" value="DNA REPLICATION LICENSING FACTOR MCM6"/>
    <property type="match status" value="1"/>
</dbReference>
<dbReference type="Proteomes" id="UP001054837">
    <property type="component" value="Unassembled WGS sequence"/>
</dbReference>